<dbReference type="AlphaFoldDB" id="A0A154PA85"/>
<evidence type="ECO:0000313" key="1">
    <source>
        <dbReference type="EMBL" id="KZC08100.1"/>
    </source>
</evidence>
<sequence>MHTDQSVAELLLKCVKNKLVSLLSELRGLGTGWKRDRYSDGEKWGGSCEVSAVTWRQTIRTNTYTHIHRLLKTFRR</sequence>
<evidence type="ECO:0000313" key="2">
    <source>
        <dbReference type="Proteomes" id="UP000076502"/>
    </source>
</evidence>
<name>A0A154PA85_DUFNO</name>
<protein>
    <submittedName>
        <fullName evidence="1">Uncharacterized protein</fullName>
    </submittedName>
</protein>
<gene>
    <name evidence="1" type="ORF">WN55_10866</name>
</gene>
<reference evidence="1 2" key="1">
    <citation type="submission" date="2015-07" db="EMBL/GenBank/DDBJ databases">
        <title>The genome of Dufourea novaeangliae.</title>
        <authorList>
            <person name="Pan H."/>
            <person name="Kapheim K."/>
        </authorList>
    </citation>
    <scope>NUCLEOTIDE SEQUENCE [LARGE SCALE GENOMIC DNA]</scope>
    <source>
        <strain evidence="1">0120121106</strain>
        <tissue evidence="1">Whole body</tissue>
    </source>
</reference>
<dbReference type="EMBL" id="KQ434842">
    <property type="protein sequence ID" value="KZC08100.1"/>
    <property type="molecule type" value="Genomic_DNA"/>
</dbReference>
<organism evidence="1 2">
    <name type="scientific">Dufourea novaeangliae</name>
    <name type="common">Sweat bee</name>
    <dbReference type="NCBI Taxonomy" id="178035"/>
    <lineage>
        <taxon>Eukaryota</taxon>
        <taxon>Metazoa</taxon>
        <taxon>Ecdysozoa</taxon>
        <taxon>Arthropoda</taxon>
        <taxon>Hexapoda</taxon>
        <taxon>Insecta</taxon>
        <taxon>Pterygota</taxon>
        <taxon>Neoptera</taxon>
        <taxon>Endopterygota</taxon>
        <taxon>Hymenoptera</taxon>
        <taxon>Apocrita</taxon>
        <taxon>Aculeata</taxon>
        <taxon>Apoidea</taxon>
        <taxon>Anthophila</taxon>
        <taxon>Halictidae</taxon>
        <taxon>Rophitinae</taxon>
        <taxon>Dufourea</taxon>
    </lineage>
</organism>
<dbReference type="Proteomes" id="UP000076502">
    <property type="component" value="Unassembled WGS sequence"/>
</dbReference>
<accession>A0A154PA85</accession>
<proteinExistence type="predicted"/>
<keyword evidence="2" id="KW-1185">Reference proteome</keyword>